<dbReference type="PATRIC" id="fig|701521.8.peg.128"/>
<protein>
    <submittedName>
        <fullName evidence="1">Uncharacterized protein</fullName>
    </submittedName>
</protein>
<name>G8PET1_PEDCP</name>
<organism evidence="1 2">
    <name type="scientific">Pediococcus claussenii (strain ATCC BAA-344 / DSM 14800 / JCM 18046 / KCTC 3811 / LMG 21948 / P06)</name>
    <dbReference type="NCBI Taxonomy" id="701521"/>
    <lineage>
        <taxon>Bacteria</taxon>
        <taxon>Bacillati</taxon>
        <taxon>Bacillota</taxon>
        <taxon>Bacilli</taxon>
        <taxon>Lactobacillales</taxon>
        <taxon>Lactobacillaceae</taxon>
        <taxon>Pediococcus</taxon>
    </lineage>
</organism>
<accession>G8PET1</accession>
<dbReference type="RefSeq" id="WP_014214659.1">
    <property type="nucleotide sequence ID" value="NC_016605.1"/>
</dbReference>
<dbReference type="AlphaFoldDB" id="G8PET1"/>
<dbReference type="HOGENOM" id="CLU_2570731_0_0_9"/>
<reference evidence="1 2" key="1">
    <citation type="journal article" date="2012" name="J. Bacteriol.">
        <title>Complete Genome Sequence of the Beer Spoilage Organism Pediococcus claussenii ATCC BAA-344T.</title>
        <authorList>
            <person name="Pittet V."/>
            <person name="Abegunde T."/>
            <person name="Marfleet T."/>
            <person name="Haakensen M."/>
            <person name="Morrow K."/>
            <person name="Jayaprakash T."/>
            <person name="Schroeder K."/>
            <person name="Trost B."/>
            <person name="Byrns S."/>
            <person name="Bergsveinson J."/>
            <person name="Kusalik A."/>
            <person name="Ziola B."/>
        </authorList>
    </citation>
    <scope>NUCLEOTIDE SEQUENCE [LARGE SCALE GENOMIC DNA]</scope>
    <source>
        <strain evidence="1 2">ATCC BAA-344</strain>
    </source>
</reference>
<evidence type="ECO:0000313" key="2">
    <source>
        <dbReference type="Proteomes" id="UP000005444"/>
    </source>
</evidence>
<keyword evidence="2" id="KW-1185">Reference proteome</keyword>
<dbReference type="KEGG" id="pce:PECL_137"/>
<sequence>MKRISGIITSEIKLINSSPILVRFEVTDRQNITYNCILHTLALTFLQNASMGSGVTLLVRENIRHQNVVKKFEVFNSQVFI</sequence>
<dbReference type="Proteomes" id="UP000005444">
    <property type="component" value="Chromosome"/>
</dbReference>
<gene>
    <name evidence="1" type="ordered locus">PECL_137</name>
</gene>
<evidence type="ECO:0000313" key="1">
    <source>
        <dbReference type="EMBL" id="AEV94461.1"/>
    </source>
</evidence>
<proteinExistence type="predicted"/>
<dbReference type="EMBL" id="CP003137">
    <property type="protein sequence ID" value="AEV94461.1"/>
    <property type="molecule type" value="Genomic_DNA"/>
</dbReference>